<gene>
    <name evidence="1" type="ORF">K7X08_028996</name>
</gene>
<dbReference type="Proteomes" id="UP001152561">
    <property type="component" value="Unassembled WGS sequence"/>
</dbReference>
<reference evidence="2" key="1">
    <citation type="journal article" date="2023" name="Proc. Natl. Acad. Sci. U.S.A.">
        <title>Genomic and structural basis for evolution of tropane alkaloid biosynthesis.</title>
        <authorList>
            <person name="Wanga Y.-J."/>
            <person name="Taina T."/>
            <person name="Yua J.-Y."/>
            <person name="Lia J."/>
            <person name="Xua B."/>
            <person name="Chenc J."/>
            <person name="D'Auriad J.C."/>
            <person name="Huanga J.-P."/>
            <person name="Huanga S.-X."/>
        </authorList>
    </citation>
    <scope>NUCLEOTIDE SEQUENCE [LARGE SCALE GENOMIC DNA]</scope>
    <source>
        <strain evidence="2">cv. KIB-2019</strain>
    </source>
</reference>
<proteinExistence type="predicted"/>
<accession>A0A9Q1QTQ8</accession>
<organism evidence="1 2">
    <name type="scientific">Anisodus acutangulus</name>
    <dbReference type="NCBI Taxonomy" id="402998"/>
    <lineage>
        <taxon>Eukaryota</taxon>
        <taxon>Viridiplantae</taxon>
        <taxon>Streptophyta</taxon>
        <taxon>Embryophyta</taxon>
        <taxon>Tracheophyta</taxon>
        <taxon>Spermatophyta</taxon>
        <taxon>Magnoliopsida</taxon>
        <taxon>eudicotyledons</taxon>
        <taxon>Gunneridae</taxon>
        <taxon>Pentapetalae</taxon>
        <taxon>asterids</taxon>
        <taxon>lamiids</taxon>
        <taxon>Solanales</taxon>
        <taxon>Solanaceae</taxon>
        <taxon>Solanoideae</taxon>
        <taxon>Hyoscyameae</taxon>
        <taxon>Anisodus</taxon>
    </lineage>
</organism>
<evidence type="ECO:0000313" key="2">
    <source>
        <dbReference type="Proteomes" id="UP001152561"/>
    </source>
</evidence>
<comment type="caution">
    <text evidence="1">The sequence shown here is derived from an EMBL/GenBank/DDBJ whole genome shotgun (WGS) entry which is preliminary data.</text>
</comment>
<keyword evidence="2" id="KW-1185">Reference proteome</keyword>
<evidence type="ECO:0000313" key="1">
    <source>
        <dbReference type="EMBL" id="KAJ8526519.1"/>
    </source>
</evidence>
<dbReference type="AlphaFoldDB" id="A0A9Q1QTQ8"/>
<name>A0A9Q1QTQ8_9SOLA</name>
<protein>
    <submittedName>
        <fullName evidence="1">Uncharacterized protein</fullName>
    </submittedName>
</protein>
<sequence>MRKPDLALSGLYFKLSAMDTGDEVEVFKTDSGTVSCFSACSSLPWFPSISRFIEISTSCACKSSGTAFGSSYFGGFLSGLNSESKILHSISLWLCSLHSK</sequence>
<dbReference type="EMBL" id="JAJAGQ010000024">
    <property type="protein sequence ID" value="KAJ8526519.1"/>
    <property type="molecule type" value="Genomic_DNA"/>
</dbReference>